<keyword evidence="2" id="KW-0520">NAD</keyword>
<dbReference type="Pfam" id="PF02826">
    <property type="entry name" value="2-Hacid_dh_C"/>
    <property type="match status" value="1"/>
</dbReference>
<reference evidence="4 5" key="1">
    <citation type="submission" date="2017-04" db="EMBL/GenBank/DDBJ databases">
        <title>Comparative genome analysis of Subtercola boreus.</title>
        <authorList>
            <person name="Cho Y.-J."/>
            <person name="Cho A."/>
            <person name="Kim O.-S."/>
            <person name="Lee J.-I."/>
        </authorList>
    </citation>
    <scope>NUCLEOTIDE SEQUENCE [LARGE SCALE GENOMIC DNA]</scope>
    <source>
        <strain evidence="4 5">K300</strain>
    </source>
</reference>
<dbReference type="Gene3D" id="3.40.50.720">
    <property type="entry name" value="NAD(P)-binding Rossmann-like Domain"/>
    <property type="match status" value="2"/>
</dbReference>
<dbReference type="RefSeq" id="WP_116414367.1">
    <property type="nucleotide sequence ID" value="NZ_NBWZ01000001.1"/>
</dbReference>
<accession>A0A3E0VGD7</accession>
<dbReference type="AlphaFoldDB" id="A0A3E0VGD7"/>
<sequence length="314" mass="32722">MKILLPNTIPLDDLIVEAGDEAVRYDVTAPIPHDLRDADVFVAWQNTPDNLASAARELGALRLVQTLAAGPDAVLAAGFRPDVAVTSGRSLHDATVAEHTLALTLALVRRLDRLRDAQRDSHWDDEFLAAQQNPLTAPLYTLAGASVCIWGFGSIARTLAPMFELMGATVTGVASSAGTRFGYDVVDDAGLPAHLAGVDVLVSLLPATPASTGAFDKALIDALKPGAVFVNVGRGATVDEPALIDALRAGRLRAAALDVMVTEPLPADSPLWTAPNLLLTPHAAGNRPRGAAALIARNLQALRTGGPLTNLVGA</sequence>
<name>A0A3E0VGD7_9MICO</name>
<dbReference type="EMBL" id="NBWZ01000001">
    <property type="protein sequence ID" value="RFA08972.1"/>
    <property type="molecule type" value="Genomic_DNA"/>
</dbReference>
<feature type="domain" description="D-isomer specific 2-hydroxyacid dehydrogenase NAD-binding" evidence="3">
    <location>
        <begin position="101"/>
        <end position="284"/>
    </location>
</feature>
<dbReference type="GO" id="GO:0051287">
    <property type="term" value="F:NAD binding"/>
    <property type="evidence" value="ECO:0007669"/>
    <property type="project" value="InterPro"/>
</dbReference>
<dbReference type="PANTHER" id="PTHR43333:SF1">
    <property type="entry name" value="D-ISOMER SPECIFIC 2-HYDROXYACID DEHYDROGENASE NAD-BINDING DOMAIN-CONTAINING PROTEIN"/>
    <property type="match status" value="1"/>
</dbReference>
<evidence type="ECO:0000259" key="3">
    <source>
        <dbReference type="Pfam" id="PF02826"/>
    </source>
</evidence>
<comment type="caution">
    <text evidence="4">The sequence shown here is derived from an EMBL/GenBank/DDBJ whole genome shotgun (WGS) entry which is preliminary data.</text>
</comment>
<dbReference type="GO" id="GO:0016491">
    <property type="term" value="F:oxidoreductase activity"/>
    <property type="evidence" value="ECO:0007669"/>
    <property type="project" value="UniProtKB-KW"/>
</dbReference>
<keyword evidence="5" id="KW-1185">Reference proteome</keyword>
<dbReference type="InterPro" id="IPR036291">
    <property type="entry name" value="NAD(P)-bd_dom_sf"/>
</dbReference>
<gene>
    <name evidence="4" type="ORF">B7R54_06860</name>
</gene>
<protein>
    <submittedName>
        <fullName evidence="4">Phosphoglycerate dehydrogenase</fullName>
    </submittedName>
</protein>
<dbReference type="SUPFAM" id="SSF52283">
    <property type="entry name" value="Formate/glycerate dehydrogenase catalytic domain-like"/>
    <property type="match status" value="1"/>
</dbReference>
<dbReference type="SUPFAM" id="SSF51735">
    <property type="entry name" value="NAD(P)-binding Rossmann-fold domains"/>
    <property type="match status" value="1"/>
</dbReference>
<organism evidence="4 5">
    <name type="scientific">Subtercola boreus</name>
    <dbReference type="NCBI Taxonomy" id="120213"/>
    <lineage>
        <taxon>Bacteria</taxon>
        <taxon>Bacillati</taxon>
        <taxon>Actinomycetota</taxon>
        <taxon>Actinomycetes</taxon>
        <taxon>Micrococcales</taxon>
        <taxon>Microbacteriaceae</taxon>
        <taxon>Subtercola</taxon>
    </lineage>
</organism>
<evidence type="ECO:0000313" key="4">
    <source>
        <dbReference type="EMBL" id="RFA08972.1"/>
    </source>
</evidence>
<evidence type="ECO:0000256" key="1">
    <source>
        <dbReference type="ARBA" id="ARBA00023002"/>
    </source>
</evidence>
<evidence type="ECO:0000313" key="5">
    <source>
        <dbReference type="Proteomes" id="UP000256486"/>
    </source>
</evidence>
<dbReference type="InterPro" id="IPR006140">
    <property type="entry name" value="D-isomer_DH_NAD-bd"/>
</dbReference>
<keyword evidence="1" id="KW-0560">Oxidoreductase</keyword>
<dbReference type="PANTHER" id="PTHR43333">
    <property type="entry name" value="2-HACID_DH_C DOMAIN-CONTAINING PROTEIN"/>
    <property type="match status" value="1"/>
</dbReference>
<proteinExistence type="predicted"/>
<dbReference type="Proteomes" id="UP000256486">
    <property type="component" value="Unassembled WGS sequence"/>
</dbReference>
<dbReference type="OrthoDB" id="4324715at2"/>
<evidence type="ECO:0000256" key="2">
    <source>
        <dbReference type="ARBA" id="ARBA00023027"/>
    </source>
</evidence>